<organism evidence="2 3">
    <name type="scientific">Naegleria lovaniensis</name>
    <name type="common">Amoeba</name>
    <dbReference type="NCBI Taxonomy" id="51637"/>
    <lineage>
        <taxon>Eukaryota</taxon>
        <taxon>Discoba</taxon>
        <taxon>Heterolobosea</taxon>
        <taxon>Tetramitia</taxon>
        <taxon>Eutetramitia</taxon>
        <taxon>Vahlkampfiidae</taxon>
        <taxon>Naegleria</taxon>
    </lineage>
</organism>
<keyword evidence="3" id="KW-1185">Reference proteome</keyword>
<dbReference type="GeneID" id="68098576"/>
<proteinExistence type="predicted"/>
<evidence type="ECO:0000313" key="3">
    <source>
        <dbReference type="Proteomes" id="UP000816034"/>
    </source>
</evidence>
<feature type="transmembrane region" description="Helical" evidence="1">
    <location>
        <begin position="12"/>
        <end position="33"/>
    </location>
</feature>
<dbReference type="Proteomes" id="UP000816034">
    <property type="component" value="Unassembled WGS sequence"/>
</dbReference>
<keyword evidence="1" id="KW-0812">Transmembrane</keyword>
<dbReference type="AlphaFoldDB" id="A0AA88KJE0"/>
<comment type="caution">
    <text evidence="2">The sequence shown here is derived from an EMBL/GenBank/DDBJ whole genome shotgun (WGS) entry which is preliminary data.</text>
</comment>
<dbReference type="RefSeq" id="XP_044547417.1">
    <property type="nucleotide sequence ID" value="XM_044695948.1"/>
</dbReference>
<sequence>MAWKDTLKHYNPFSLFLLSGVTIVGLAAVNEWIVDKAGTALSGTKSKAFDSMVERKLPTYKPEYIERWEKEYGNKK</sequence>
<gene>
    <name evidence="2" type="ORF">C9374_006122</name>
</gene>
<protein>
    <submittedName>
        <fullName evidence="2">Uncharacterized protein</fullName>
    </submittedName>
</protein>
<name>A0AA88KJE0_NAELO</name>
<evidence type="ECO:0000256" key="1">
    <source>
        <dbReference type="SAM" id="Phobius"/>
    </source>
</evidence>
<evidence type="ECO:0000313" key="2">
    <source>
        <dbReference type="EMBL" id="KAG2381738.1"/>
    </source>
</evidence>
<accession>A0AA88KJE0</accession>
<reference evidence="2 3" key="1">
    <citation type="journal article" date="2018" name="BMC Genomics">
        <title>The genome of Naegleria lovaniensis, the basis for a comparative approach to unravel pathogenicity factors of the human pathogenic amoeba N. fowleri.</title>
        <authorList>
            <person name="Liechti N."/>
            <person name="Schurch N."/>
            <person name="Bruggmann R."/>
            <person name="Wittwer M."/>
        </authorList>
    </citation>
    <scope>NUCLEOTIDE SEQUENCE [LARGE SCALE GENOMIC DNA]</scope>
    <source>
        <strain evidence="2 3">ATCC 30569</strain>
    </source>
</reference>
<keyword evidence="1" id="KW-1133">Transmembrane helix</keyword>
<keyword evidence="1" id="KW-0472">Membrane</keyword>
<dbReference type="EMBL" id="PYSW02000026">
    <property type="protein sequence ID" value="KAG2381738.1"/>
    <property type="molecule type" value="Genomic_DNA"/>
</dbReference>